<dbReference type="STRING" id="408657.SAMN04487995_3845"/>
<dbReference type="AlphaFoldDB" id="A0A1H6XBD5"/>
<gene>
    <name evidence="1" type="ORF">SAMN04487995_3845</name>
</gene>
<proteinExistence type="predicted"/>
<sequence length="416" mass="47077">MASFLNKHQVGIFIFSLILFSYKSSAQRVFVNTIEGVNRSFLYYTNSSNNDYHSDKPVVIILHKNGETARDAFAKILWKSVKEPTIFIFPNAVKNVWNCNGDASLDNDMEFLKFILDDTYNNFHHDRNRVFIFSDKSSECIAQKFRQKYPKLLNDYQTWIQTNNNDSLSALGSVQNLLKKTIQADTTYSLWDNPAVRKKMDPIDSLKEYRLHNRVILEVRYGGFAMLGSVHTGVTDGTYAKLYNAHSFLDIHLTKWMNDSIAWFIDIGRIKVPQTQETTTGGSLRTGGGMVMPLTIGFKYALPRVRVHPYFLLGSGIVQVLVFGGKMNPGAMSSGTRPNLNSEVRMVFHTTIGTGIDLRFAKRFTLGAHLRYIHSANFESAGKVDAIRGFNLNVGLGYILNANSLKKLPFPLINKK</sequence>
<protein>
    <recommendedName>
        <fullName evidence="3">Outer membrane protein beta-barrel domain-containing protein</fullName>
    </recommendedName>
</protein>
<dbReference type="OrthoDB" id="927677at2"/>
<evidence type="ECO:0008006" key="3">
    <source>
        <dbReference type="Google" id="ProtNLM"/>
    </source>
</evidence>
<evidence type="ECO:0000313" key="2">
    <source>
        <dbReference type="Proteomes" id="UP000199532"/>
    </source>
</evidence>
<evidence type="ECO:0000313" key="1">
    <source>
        <dbReference type="EMBL" id="SEJ26481.1"/>
    </source>
</evidence>
<organism evidence="1 2">
    <name type="scientific">Dyadobacter koreensis</name>
    <dbReference type="NCBI Taxonomy" id="408657"/>
    <lineage>
        <taxon>Bacteria</taxon>
        <taxon>Pseudomonadati</taxon>
        <taxon>Bacteroidota</taxon>
        <taxon>Cytophagia</taxon>
        <taxon>Cytophagales</taxon>
        <taxon>Spirosomataceae</taxon>
        <taxon>Dyadobacter</taxon>
    </lineage>
</organism>
<dbReference type="RefSeq" id="WP_090337876.1">
    <property type="nucleotide sequence ID" value="NZ_FNXY01000006.1"/>
</dbReference>
<dbReference type="Gene3D" id="3.40.50.1820">
    <property type="entry name" value="alpha/beta hydrolase"/>
    <property type="match status" value="1"/>
</dbReference>
<dbReference type="Proteomes" id="UP000199532">
    <property type="component" value="Unassembled WGS sequence"/>
</dbReference>
<dbReference type="Gene3D" id="2.40.160.20">
    <property type="match status" value="1"/>
</dbReference>
<dbReference type="EMBL" id="FNXY01000006">
    <property type="protein sequence ID" value="SEJ26481.1"/>
    <property type="molecule type" value="Genomic_DNA"/>
</dbReference>
<dbReference type="InterPro" id="IPR029058">
    <property type="entry name" value="AB_hydrolase_fold"/>
</dbReference>
<name>A0A1H6XBD5_9BACT</name>
<accession>A0A1H6XBD5</accession>
<reference evidence="1 2" key="1">
    <citation type="submission" date="2016-10" db="EMBL/GenBank/DDBJ databases">
        <authorList>
            <person name="de Groot N.N."/>
        </authorList>
    </citation>
    <scope>NUCLEOTIDE SEQUENCE [LARGE SCALE GENOMIC DNA]</scope>
    <source>
        <strain evidence="1 2">DSM 19938</strain>
    </source>
</reference>
<keyword evidence="2" id="KW-1185">Reference proteome</keyword>